<dbReference type="EMBL" id="MNUO01000062">
    <property type="protein sequence ID" value="OIN97160.1"/>
    <property type="molecule type" value="Genomic_DNA"/>
</dbReference>
<organism evidence="3 4">
    <name type="scientific">Candidatus Desantisbacteria bacterium CG1_02_38_46</name>
    <dbReference type="NCBI Taxonomy" id="1817893"/>
    <lineage>
        <taxon>Bacteria</taxon>
        <taxon>Candidatus Desantisiibacteriota</taxon>
    </lineage>
</organism>
<gene>
    <name evidence="3" type="ORF">AUJ66_04190</name>
</gene>
<feature type="domain" description="Xylose isomerase-like TIM barrel" evidence="2">
    <location>
        <begin position="7"/>
        <end position="232"/>
    </location>
</feature>
<sequence length="256" mass="28775">MGLKEGFALLKKTGFEGMEINFAKEGADVNLKTTKPEAEQIVSLANEAGIKVCSVCAGWPPLTSNSAEERKEAIEYAMKAIEVTSWVGADTVLIVPGTVKEDVSYDVVYERAKKAMLEIAPVAEKYKVFVGVENVWNKFLLSPLEMKNFIEEINQPYVQVYFDVGNFVPWSYPEQWIRILGKKIKKIHLKDFRTSVGNAGGFVNLLEGDVNWPEVLKALKEIGYDDYLTAEFGPYKYYPETMLIHLSVAMDKILGK</sequence>
<dbReference type="SUPFAM" id="SSF51658">
    <property type="entry name" value="Xylose isomerase-like"/>
    <property type="match status" value="1"/>
</dbReference>
<evidence type="ECO:0000313" key="4">
    <source>
        <dbReference type="Proteomes" id="UP000182278"/>
    </source>
</evidence>
<reference evidence="3 4" key="1">
    <citation type="journal article" date="2016" name="Environ. Microbiol.">
        <title>Genomic resolution of a cold subsurface aquifer community provides metabolic insights for novel microbes adapted to high CO concentrations.</title>
        <authorList>
            <person name="Probst A.J."/>
            <person name="Castelle C.J."/>
            <person name="Singh A."/>
            <person name="Brown C.T."/>
            <person name="Anantharaman K."/>
            <person name="Sharon I."/>
            <person name="Hug L.A."/>
            <person name="Burstein D."/>
            <person name="Emerson J.B."/>
            <person name="Thomas B.C."/>
            <person name="Banfield J.F."/>
        </authorList>
    </citation>
    <scope>NUCLEOTIDE SEQUENCE [LARGE SCALE GENOMIC DNA]</scope>
    <source>
        <strain evidence="3">CG1_02_38_46</strain>
    </source>
</reference>
<dbReference type="Pfam" id="PF01261">
    <property type="entry name" value="AP_endonuc_2"/>
    <property type="match status" value="1"/>
</dbReference>
<evidence type="ECO:0000313" key="3">
    <source>
        <dbReference type="EMBL" id="OIN97160.1"/>
    </source>
</evidence>
<proteinExistence type="predicted"/>
<dbReference type="AlphaFoldDB" id="A0A1J4SD07"/>
<accession>A0A1J4SD07</accession>
<dbReference type="GO" id="GO:0016853">
    <property type="term" value="F:isomerase activity"/>
    <property type="evidence" value="ECO:0007669"/>
    <property type="project" value="UniProtKB-KW"/>
</dbReference>
<dbReference type="InterPro" id="IPR013022">
    <property type="entry name" value="Xyl_isomerase-like_TIM-brl"/>
</dbReference>
<name>A0A1J4SD07_9BACT</name>
<dbReference type="PANTHER" id="PTHR43489">
    <property type="entry name" value="ISOMERASE"/>
    <property type="match status" value="1"/>
</dbReference>
<protein>
    <recommendedName>
        <fullName evidence="2">Xylose isomerase-like TIM barrel domain-containing protein</fullName>
    </recommendedName>
</protein>
<dbReference type="InterPro" id="IPR036237">
    <property type="entry name" value="Xyl_isomerase-like_sf"/>
</dbReference>
<dbReference type="Proteomes" id="UP000182278">
    <property type="component" value="Unassembled WGS sequence"/>
</dbReference>
<dbReference type="InterPro" id="IPR050417">
    <property type="entry name" value="Sugar_Epim/Isomerase"/>
</dbReference>
<dbReference type="PANTHER" id="PTHR43489:SF7">
    <property type="entry name" value="3-DEHYDRO-D-GULOSIDE 4-EPIMERASE-RELATED"/>
    <property type="match status" value="1"/>
</dbReference>
<comment type="caution">
    <text evidence="3">The sequence shown here is derived from an EMBL/GenBank/DDBJ whole genome shotgun (WGS) entry which is preliminary data.</text>
</comment>
<dbReference type="STRING" id="1817893.AUJ66_04190"/>
<keyword evidence="1" id="KW-0413">Isomerase</keyword>
<dbReference type="Gene3D" id="3.20.20.150">
    <property type="entry name" value="Divalent-metal-dependent TIM barrel enzymes"/>
    <property type="match status" value="1"/>
</dbReference>
<evidence type="ECO:0000256" key="1">
    <source>
        <dbReference type="ARBA" id="ARBA00023235"/>
    </source>
</evidence>
<evidence type="ECO:0000259" key="2">
    <source>
        <dbReference type="Pfam" id="PF01261"/>
    </source>
</evidence>